<sequence>MAMSIIRLQKRMAVLLLGMLLPMAGQTQQPGFAEALYEQASEASGLVVQYGNDVRAIDYFYGPMASAGFGRWGMASANSPEQRERLLQLDNEYLTKLARLDFDAMSIHGRVDYVLLKRKIEANMMRLKEEAERYRRIEPYIPFAGTIYAFEAKRRRGTSVEGQVVAQQLHNALTELEAAKKSMEGRSELDQNEAAFAAAVVDGLKARLKSTYDFYNGYDPLFTWWVPEPYNALDQALDEYAKLIRSKSDARVFDDGSHIGGQPIGREELNRQLQEEMIAYTADELLKLADKEFAWCEAELLKASREMGFGDDWRAAQEKVKNSYVPPGKQPELIIKLNDDAIQFIRQHELMDLPPLAEETWGMIMMTPERQLVNPFFTGGREISVSYPTNTMSHEQKLMSMRGNNPYFSRGTVQHELVPGHHLQYFMNSRYKPYRREAFNTPFWTEGWTLYWELLLYDKGFAQTPEERIGMLFWRMHRCARITFSIKFHLGEWTPQQCIDYLVDKVGHEPANAHGEVKRSFEGNYGPLYQLAYLVGGLQLFSIKKELVDSGKMTFKQFHDAVIKQNYLPMEMVRATLTNQKLEKDYETNWKFYDFNR</sequence>
<organism evidence="2 3">
    <name type="scientific">Parapedobacter composti</name>
    <dbReference type="NCBI Taxonomy" id="623281"/>
    <lineage>
        <taxon>Bacteria</taxon>
        <taxon>Pseudomonadati</taxon>
        <taxon>Bacteroidota</taxon>
        <taxon>Sphingobacteriia</taxon>
        <taxon>Sphingobacteriales</taxon>
        <taxon>Sphingobacteriaceae</taxon>
        <taxon>Parapedobacter</taxon>
    </lineage>
</organism>
<feature type="chain" id="PRO_5011549122" description="X-Pro dipeptidyl-peptidase" evidence="1">
    <location>
        <begin position="28"/>
        <end position="597"/>
    </location>
</feature>
<dbReference type="InterPro" id="IPR010281">
    <property type="entry name" value="DUF885"/>
</dbReference>
<dbReference type="PANTHER" id="PTHR33361:SF2">
    <property type="entry name" value="DUF885 DOMAIN-CONTAINING PROTEIN"/>
    <property type="match status" value="1"/>
</dbReference>
<evidence type="ECO:0000313" key="2">
    <source>
        <dbReference type="EMBL" id="SFB79062.1"/>
    </source>
</evidence>
<reference evidence="2 3" key="1">
    <citation type="submission" date="2016-10" db="EMBL/GenBank/DDBJ databases">
        <authorList>
            <person name="de Groot N.N."/>
        </authorList>
    </citation>
    <scope>NUCLEOTIDE SEQUENCE [LARGE SCALE GENOMIC DNA]</scope>
    <source>
        <strain evidence="2 3">DSM 22900</strain>
    </source>
</reference>
<dbReference type="Pfam" id="PF05960">
    <property type="entry name" value="DUF885"/>
    <property type="match status" value="1"/>
</dbReference>
<dbReference type="STRING" id="623281.SAMN05421747_101134"/>
<dbReference type="EMBL" id="FOLL01000001">
    <property type="protein sequence ID" value="SFB79062.1"/>
    <property type="molecule type" value="Genomic_DNA"/>
</dbReference>
<dbReference type="AlphaFoldDB" id="A0A1I1DXF5"/>
<keyword evidence="3" id="KW-1185">Reference proteome</keyword>
<gene>
    <name evidence="2" type="ORF">SAMN05421747_101134</name>
</gene>
<name>A0A1I1DXF5_9SPHI</name>
<keyword evidence="1" id="KW-0732">Signal</keyword>
<evidence type="ECO:0000313" key="3">
    <source>
        <dbReference type="Proteomes" id="UP000199577"/>
    </source>
</evidence>
<feature type="signal peptide" evidence="1">
    <location>
        <begin position="1"/>
        <end position="27"/>
    </location>
</feature>
<evidence type="ECO:0008006" key="4">
    <source>
        <dbReference type="Google" id="ProtNLM"/>
    </source>
</evidence>
<dbReference type="Proteomes" id="UP000199577">
    <property type="component" value="Unassembled WGS sequence"/>
</dbReference>
<evidence type="ECO:0000256" key="1">
    <source>
        <dbReference type="SAM" id="SignalP"/>
    </source>
</evidence>
<accession>A0A1I1DXF5</accession>
<proteinExistence type="predicted"/>
<dbReference type="PANTHER" id="PTHR33361">
    <property type="entry name" value="GLR0591 PROTEIN"/>
    <property type="match status" value="1"/>
</dbReference>
<protein>
    <recommendedName>
        <fullName evidence="4">X-Pro dipeptidyl-peptidase</fullName>
    </recommendedName>
</protein>